<proteinExistence type="inferred from homology"/>
<dbReference type="CDD" id="cd16277">
    <property type="entry name" value="metallo-hydrolase-like_MBL-fold"/>
    <property type="match status" value="1"/>
</dbReference>
<dbReference type="KEGG" id="bsol:FSW04_02060"/>
<dbReference type="GO" id="GO:0046872">
    <property type="term" value="F:metal ion binding"/>
    <property type="evidence" value="ECO:0007669"/>
    <property type="project" value="UniProtKB-KW"/>
</dbReference>
<accession>A0A5B8U0I2</accession>
<dbReference type="OrthoDB" id="2971563at2"/>
<dbReference type="InterPro" id="IPR036866">
    <property type="entry name" value="RibonucZ/Hydroxyglut_hydro"/>
</dbReference>
<evidence type="ECO:0000313" key="6">
    <source>
        <dbReference type="EMBL" id="QEC46481.1"/>
    </source>
</evidence>
<dbReference type="Proteomes" id="UP000321805">
    <property type="component" value="Chromosome"/>
</dbReference>
<sequence>MSHDRAITLGRLTVQRIPDMERWVVPRSGVFPTLSDEALAEARERYGTAFVDAHGNIILSVHSWLVRTPRTTILIDTCHGNHKDRRFYPETGNLVTPYLERLRAAGVAPQDVDLVLCTHLHPDHVGWNTQLVDGRWVPTFPRATYLMSETDHTTFSALHASAPEGPAADVARSFADSVLPVVQAGQARFVAAGERLEEELDTGLWLEGAPGHTAGQVALHLESGGRRAIASGDAIHHVLQLADLDLPALGDADPVTAALTRRRLIEGIADTDTLLLPGHVVAPSFGRVVNEGGRLEYAFASGH</sequence>
<gene>
    <name evidence="6" type="ORF">FSW04_02060</name>
</gene>
<protein>
    <submittedName>
        <fullName evidence="6">MBL fold metallo-hydrolase</fullName>
    </submittedName>
</protein>
<evidence type="ECO:0000256" key="3">
    <source>
        <dbReference type="ARBA" id="ARBA00022801"/>
    </source>
</evidence>
<name>A0A5B8U0I2_9ACTN</name>
<dbReference type="Pfam" id="PF00753">
    <property type="entry name" value="Lactamase_B"/>
    <property type="match status" value="1"/>
</dbReference>
<organism evidence="6 7">
    <name type="scientific">Baekduia soli</name>
    <dbReference type="NCBI Taxonomy" id="496014"/>
    <lineage>
        <taxon>Bacteria</taxon>
        <taxon>Bacillati</taxon>
        <taxon>Actinomycetota</taxon>
        <taxon>Thermoleophilia</taxon>
        <taxon>Solirubrobacterales</taxon>
        <taxon>Baekduiaceae</taxon>
        <taxon>Baekduia</taxon>
    </lineage>
</organism>
<keyword evidence="7" id="KW-1185">Reference proteome</keyword>
<keyword evidence="4" id="KW-0862">Zinc</keyword>
<keyword evidence="2" id="KW-0479">Metal-binding</keyword>
<dbReference type="PANTHER" id="PTHR42978">
    <property type="entry name" value="QUORUM-QUENCHING LACTONASE YTNP-RELATED-RELATED"/>
    <property type="match status" value="1"/>
</dbReference>
<dbReference type="Gene3D" id="3.60.15.10">
    <property type="entry name" value="Ribonuclease Z/Hydroxyacylglutathione hydrolase-like"/>
    <property type="match status" value="1"/>
</dbReference>
<dbReference type="InterPro" id="IPR001279">
    <property type="entry name" value="Metallo-B-lactamas"/>
</dbReference>
<evidence type="ECO:0000313" key="7">
    <source>
        <dbReference type="Proteomes" id="UP000321805"/>
    </source>
</evidence>
<comment type="similarity">
    <text evidence="1">Belongs to the metallo-beta-lactamase superfamily.</text>
</comment>
<dbReference type="SMART" id="SM00849">
    <property type="entry name" value="Lactamase_B"/>
    <property type="match status" value="1"/>
</dbReference>
<dbReference type="RefSeq" id="WP_146915733.1">
    <property type="nucleotide sequence ID" value="NZ_CP042430.1"/>
</dbReference>
<evidence type="ECO:0000256" key="1">
    <source>
        <dbReference type="ARBA" id="ARBA00007749"/>
    </source>
</evidence>
<evidence type="ECO:0000256" key="4">
    <source>
        <dbReference type="ARBA" id="ARBA00022833"/>
    </source>
</evidence>
<dbReference type="EMBL" id="CP042430">
    <property type="protein sequence ID" value="QEC46481.1"/>
    <property type="molecule type" value="Genomic_DNA"/>
</dbReference>
<dbReference type="PANTHER" id="PTHR42978:SF6">
    <property type="entry name" value="QUORUM-QUENCHING LACTONASE YTNP-RELATED"/>
    <property type="match status" value="1"/>
</dbReference>
<feature type="domain" description="Metallo-beta-lactamase" evidence="5">
    <location>
        <begin position="60"/>
        <end position="279"/>
    </location>
</feature>
<dbReference type="InterPro" id="IPR051013">
    <property type="entry name" value="MBL_superfamily_lactonases"/>
</dbReference>
<dbReference type="GO" id="GO:0016787">
    <property type="term" value="F:hydrolase activity"/>
    <property type="evidence" value="ECO:0007669"/>
    <property type="project" value="UniProtKB-KW"/>
</dbReference>
<reference evidence="6 7" key="1">
    <citation type="journal article" date="2018" name="J. Microbiol.">
        <title>Baekduia soli gen. nov., sp. nov., a novel bacterium isolated from the soil of Baekdu Mountain and proposal of a novel family name, Baekduiaceae fam. nov.</title>
        <authorList>
            <person name="An D.S."/>
            <person name="Siddiqi M.Z."/>
            <person name="Kim K.H."/>
            <person name="Yu H.S."/>
            <person name="Im W.T."/>
        </authorList>
    </citation>
    <scope>NUCLEOTIDE SEQUENCE [LARGE SCALE GENOMIC DNA]</scope>
    <source>
        <strain evidence="6 7">BR7-21</strain>
    </source>
</reference>
<evidence type="ECO:0000256" key="2">
    <source>
        <dbReference type="ARBA" id="ARBA00022723"/>
    </source>
</evidence>
<dbReference type="AlphaFoldDB" id="A0A5B8U0I2"/>
<keyword evidence="3 6" id="KW-0378">Hydrolase</keyword>
<dbReference type="SUPFAM" id="SSF56281">
    <property type="entry name" value="Metallo-hydrolase/oxidoreductase"/>
    <property type="match status" value="1"/>
</dbReference>
<evidence type="ECO:0000259" key="5">
    <source>
        <dbReference type="SMART" id="SM00849"/>
    </source>
</evidence>